<evidence type="ECO:0000313" key="6">
    <source>
        <dbReference type="Proteomes" id="UP000325780"/>
    </source>
</evidence>
<feature type="compositionally biased region" description="Low complexity" evidence="2">
    <location>
        <begin position="117"/>
        <end position="161"/>
    </location>
</feature>
<evidence type="ECO:0000256" key="1">
    <source>
        <dbReference type="ARBA" id="ARBA00022729"/>
    </source>
</evidence>
<keyword evidence="1 3" id="KW-0732">Signal</keyword>
<organism evidence="5 6">
    <name type="scientific">Aspergillus avenaceus</name>
    <dbReference type="NCBI Taxonomy" id="36643"/>
    <lineage>
        <taxon>Eukaryota</taxon>
        <taxon>Fungi</taxon>
        <taxon>Dikarya</taxon>
        <taxon>Ascomycota</taxon>
        <taxon>Pezizomycotina</taxon>
        <taxon>Eurotiomycetes</taxon>
        <taxon>Eurotiomycetidae</taxon>
        <taxon>Eurotiales</taxon>
        <taxon>Aspergillaceae</taxon>
        <taxon>Aspergillus</taxon>
        <taxon>Aspergillus subgen. Circumdati</taxon>
    </lineage>
</organism>
<dbReference type="PANTHER" id="PTHR35185">
    <property type="entry name" value="SERINE/THREONINE-RICH PROTEIN ADG2-RELATED"/>
    <property type="match status" value="1"/>
</dbReference>
<dbReference type="Pfam" id="PF10342">
    <property type="entry name" value="Kre9_KNH"/>
    <property type="match status" value="1"/>
</dbReference>
<name>A0A5N6U913_ASPAV</name>
<protein>
    <submittedName>
        <fullName evidence="5">Ser-Thr-rich glycosyl-phosphatidyl-inositol-anchored membrane family-domain-containing protein</fullName>
    </submittedName>
</protein>
<dbReference type="OrthoDB" id="5316007at2759"/>
<feature type="chain" id="PRO_5024859987" evidence="3">
    <location>
        <begin position="19"/>
        <end position="216"/>
    </location>
</feature>
<feature type="region of interest" description="Disordered" evidence="2">
    <location>
        <begin position="112"/>
        <end position="161"/>
    </location>
</feature>
<evidence type="ECO:0000256" key="2">
    <source>
        <dbReference type="SAM" id="MobiDB-lite"/>
    </source>
</evidence>
<feature type="signal peptide" evidence="3">
    <location>
        <begin position="1"/>
        <end position="18"/>
    </location>
</feature>
<dbReference type="PANTHER" id="PTHR35185:SF1">
    <property type="entry name" value="UPF0619 GPI-ANCHORED MEMBRANE PROTEIN C1322.10"/>
    <property type="match status" value="1"/>
</dbReference>
<evidence type="ECO:0000313" key="5">
    <source>
        <dbReference type="EMBL" id="KAE8155107.1"/>
    </source>
</evidence>
<proteinExistence type="predicted"/>
<dbReference type="AlphaFoldDB" id="A0A5N6U913"/>
<evidence type="ECO:0000259" key="4">
    <source>
        <dbReference type="Pfam" id="PF10342"/>
    </source>
</evidence>
<keyword evidence="6" id="KW-1185">Reference proteome</keyword>
<accession>A0A5N6U913</accession>
<gene>
    <name evidence="5" type="ORF">BDV25DRAFT_135150</name>
</gene>
<dbReference type="Proteomes" id="UP000325780">
    <property type="component" value="Unassembled WGS sequence"/>
</dbReference>
<dbReference type="EMBL" id="ML742024">
    <property type="protein sequence ID" value="KAE8155107.1"/>
    <property type="molecule type" value="Genomic_DNA"/>
</dbReference>
<dbReference type="InterPro" id="IPR018466">
    <property type="entry name" value="Kre9/Knh1-like_N"/>
</dbReference>
<feature type="domain" description="Yeast cell wall synthesis Kre9/Knh1-like N-terminal" evidence="4">
    <location>
        <begin position="24"/>
        <end position="114"/>
    </location>
</feature>
<evidence type="ECO:0000256" key="3">
    <source>
        <dbReference type="SAM" id="SignalP"/>
    </source>
</evidence>
<reference evidence="5 6" key="1">
    <citation type="submission" date="2019-04" db="EMBL/GenBank/DDBJ databases">
        <title>Friends and foes A comparative genomics study of 23 Aspergillus species from section Flavi.</title>
        <authorList>
            <consortium name="DOE Joint Genome Institute"/>
            <person name="Kjaerbolling I."/>
            <person name="Vesth T."/>
            <person name="Frisvad J.C."/>
            <person name="Nybo J.L."/>
            <person name="Theobald S."/>
            <person name="Kildgaard S."/>
            <person name="Isbrandt T."/>
            <person name="Kuo A."/>
            <person name="Sato A."/>
            <person name="Lyhne E.K."/>
            <person name="Kogle M.E."/>
            <person name="Wiebenga A."/>
            <person name="Kun R.S."/>
            <person name="Lubbers R.J."/>
            <person name="Makela M.R."/>
            <person name="Barry K."/>
            <person name="Chovatia M."/>
            <person name="Clum A."/>
            <person name="Daum C."/>
            <person name="Haridas S."/>
            <person name="He G."/>
            <person name="LaButti K."/>
            <person name="Lipzen A."/>
            <person name="Mondo S."/>
            <person name="Riley R."/>
            <person name="Salamov A."/>
            <person name="Simmons B.A."/>
            <person name="Magnuson J.K."/>
            <person name="Henrissat B."/>
            <person name="Mortensen U.H."/>
            <person name="Larsen T.O."/>
            <person name="Devries R.P."/>
            <person name="Grigoriev I.V."/>
            <person name="Machida M."/>
            <person name="Baker S.E."/>
            <person name="Andersen M.R."/>
        </authorList>
    </citation>
    <scope>NUCLEOTIDE SEQUENCE [LARGE SCALE GENOMIC DNA]</scope>
    <source>
        <strain evidence="5 6">IBT 18842</strain>
    </source>
</reference>
<dbReference type="InterPro" id="IPR052479">
    <property type="entry name" value="GPI-anchor_Adhesion_Reg"/>
</dbReference>
<sequence length="216" mass="21685">MRFSFAVSLLPLAVSVGALSVTYPEKGDKIDLSSSFTVKWDSVDTDPSKFDLYLVNNAVYPNVEKKIATDVDSSKDSYDVSGLSGLTDGKGYQINLVSNEGKNTGILAQSEQFNGEGSSESSSSTSSAASTTGTSTASKSETTSATQTTSVSTTATGSTTLSTKTASSTASASASAHASASGNGTSTAVPTVNAAASYGTSFSAAGLLMGAIALNL</sequence>